<gene>
    <name evidence="2" type="ORF">CXU09_11955</name>
</gene>
<evidence type="ECO:0000313" key="3">
    <source>
        <dbReference type="Proteomes" id="UP000235914"/>
    </source>
</evidence>
<proteinExistence type="predicted"/>
<feature type="compositionally biased region" description="Basic and acidic residues" evidence="1">
    <location>
        <begin position="665"/>
        <end position="676"/>
    </location>
</feature>
<feature type="region of interest" description="Disordered" evidence="1">
    <location>
        <begin position="653"/>
        <end position="676"/>
    </location>
</feature>
<name>A0AAP8T8F4_9BACT</name>
<evidence type="ECO:0000256" key="1">
    <source>
        <dbReference type="SAM" id="MobiDB-lite"/>
    </source>
</evidence>
<organism evidence="2 3">
    <name type="scientific">Akkermansia muciniphila</name>
    <dbReference type="NCBI Taxonomy" id="239935"/>
    <lineage>
        <taxon>Bacteria</taxon>
        <taxon>Pseudomonadati</taxon>
        <taxon>Verrucomicrobiota</taxon>
        <taxon>Verrucomicrobiia</taxon>
        <taxon>Verrucomicrobiales</taxon>
        <taxon>Akkermansiaceae</taxon>
        <taxon>Akkermansia</taxon>
    </lineage>
</organism>
<dbReference type="Proteomes" id="UP000235914">
    <property type="component" value="Unassembled WGS sequence"/>
</dbReference>
<evidence type="ECO:0000313" key="2">
    <source>
        <dbReference type="EMBL" id="PNC53400.1"/>
    </source>
</evidence>
<protein>
    <submittedName>
        <fullName evidence="2">Uncharacterized protein</fullName>
    </submittedName>
</protein>
<accession>A0AAP8T8F4</accession>
<comment type="caution">
    <text evidence="2">The sequence shown here is derived from an EMBL/GenBank/DDBJ whole genome shotgun (WGS) entry which is preliminary data.</text>
</comment>
<reference evidence="2 3" key="1">
    <citation type="journal article" date="2017" name="BMC Genomics">
        <title>Genome sequencing of 39 Akkermansia muciniphila isolates reveals its population structure, genomic and functional diverisity, and global distribution in mammalian gut microbiotas.</title>
        <authorList>
            <person name="Guo X."/>
            <person name="Li S."/>
            <person name="Zhang J."/>
            <person name="Wu F."/>
            <person name="Li X."/>
            <person name="Wu D."/>
            <person name="Zhang M."/>
            <person name="Ou Z."/>
            <person name="Jie Z."/>
            <person name="Yan Q."/>
            <person name="Li P."/>
            <person name="Yi J."/>
            <person name="Peng Y."/>
        </authorList>
    </citation>
    <scope>NUCLEOTIDE SEQUENCE [LARGE SCALE GENOMIC DNA]</scope>
    <source>
        <strain evidence="2 3">GP43</strain>
    </source>
</reference>
<sequence>MDFNITMDDLPLVERDRVLALYAACKRIREASACYGGQQDAIRDAAALCGISPVTMRRWYDIWRNNGDNPLSLVDRRYRKIQARSRVTLSKFLAYWHGLCTRCQRNGGIPTARQLLLKTWTERRDTIPGYEDWPGWPRVPSGWSLRNLQRLAPQSLETVALKQGIRAAAPQLAQVLATREGLWLGSHFLFDDVWLDLMVLSGRDKGQPLQLGVLEYLTGKRVAWGQKIRRRDEETGRMIHLNQRDMRSILALWGATVGYSPRGTTLVVENGTAAISKELEELLYHASGGLIKVDRSGIGGVRQTLKQGHGGRGVGNPRHKAALESYHNLQHNRISHLPGATGHDRTPPETLHGLVRAEEQLIKAMDKLPADKAGQLKHYMLTMDELSRELTKIVSDINARTDHRLEGWERCGFMVEELRLSASASWTPSSEVEPSMAAQIIRTACETGADLVRRRRMSPSEAWACEEAKPGNRLIKLPPWCICQILGTDMARPIKVASAYIRMRDKTIRDEDLIYEARVATPDGAVRVLAHGTYQGYVNPYDDNQLFVCGQDGRVIGTASLVQRVCTADTHAVEQAMGKAAGYREQQLEYARIIGANTEADIVRKREHNRRLMEGKPVTAAEYAQAYSLTPTPADKRTVTRAATAAAESMPDISLIPASGNNDDELPHDLPDVRFL</sequence>
<dbReference type="AlphaFoldDB" id="A0AAP8T8F4"/>
<dbReference type="EMBL" id="PJKN01000008">
    <property type="protein sequence ID" value="PNC53400.1"/>
    <property type="molecule type" value="Genomic_DNA"/>
</dbReference>
<dbReference type="RefSeq" id="WP_102736202.1">
    <property type="nucleotide sequence ID" value="NZ_PJKN01000008.1"/>
</dbReference>